<name>A0ABW1WF42_9BACL</name>
<evidence type="ECO:0000313" key="1">
    <source>
        <dbReference type="EMBL" id="MFC6385923.1"/>
    </source>
</evidence>
<evidence type="ECO:0000313" key="2">
    <source>
        <dbReference type="Proteomes" id="UP001596267"/>
    </source>
</evidence>
<gene>
    <name evidence="1" type="ORF">ACFP7A_04845</name>
</gene>
<dbReference type="RefSeq" id="WP_253052389.1">
    <property type="nucleotide sequence ID" value="NZ_JAMXWN010000002.1"/>
</dbReference>
<dbReference type="EMBL" id="JBHSTQ010000003">
    <property type="protein sequence ID" value="MFC6385923.1"/>
    <property type="molecule type" value="Genomic_DNA"/>
</dbReference>
<sequence>MTEELKLMLTEMKQGFKEVNQRLDGMDQRFDKIDNHLDRIEKKVDGIQKQVVNNSEAITELNVKVNEQATVLATLSMRSITQEGEIRNLKQVQSL</sequence>
<dbReference type="Proteomes" id="UP001596267">
    <property type="component" value="Unassembled WGS sequence"/>
</dbReference>
<evidence type="ECO:0008006" key="3">
    <source>
        <dbReference type="Google" id="ProtNLM"/>
    </source>
</evidence>
<keyword evidence="2" id="KW-1185">Reference proteome</keyword>
<organism evidence="1 2">
    <name type="scientific">Sporolactobacillus kofuensis</name>
    <dbReference type="NCBI Taxonomy" id="269672"/>
    <lineage>
        <taxon>Bacteria</taxon>
        <taxon>Bacillati</taxon>
        <taxon>Bacillota</taxon>
        <taxon>Bacilli</taxon>
        <taxon>Bacillales</taxon>
        <taxon>Sporolactobacillaceae</taxon>
        <taxon>Sporolactobacillus</taxon>
    </lineage>
</organism>
<dbReference type="Gene3D" id="3.90.20.10">
    <property type="match status" value="1"/>
</dbReference>
<protein>
    <recommendedName>
        <fullName evidence="3">t-SNARE coiled-coil homology domain-containing protein</fullName>
    </recommendedName>
</protein>
<accession>A0ABW1WF42</accession>
<comment type="caution">
    <text evidence="1">The sequence shown here is derived from an EMBL/GenBank/DDBJ whole genome shotgun (WGS) entry which is preliminary data.</text>
</comment>
<proteinExistence type="predicted"/>
<reference evidence="2" key="1">
    <citation type="journal article" date="2019" name="Int. J. Syst. Evol. Microbiol.">
        <title>The Global Catalogue of Microorganisms (GCM) 10K type strain sequencing project: providing services to taxonomists for standard genome sequencing and annotation.</title>
        <authorList>
            <consortium name="The Broad Institute Genomics Platform"/>
            <consortium name="The Broad Institute Genome Sequencing Center for Infectious Disease"/>
            <person name="Wu L."/>
            <person name="Ma J."/>
        </authorList>
    </citation>
    <scope>NUCLEOTIDE SEQUENCE [LARGE SCALE GENOMIC DNA]</scope>
    <source>
        <strain evidence="2">CCUG 42001</strain>
    </source>
</reference>